<dbReference type="InterPro" id="IPR007484">
    <property type="entry name" value="Peptidase_M28"/>
</dbReference>
<dbReference type="Gene3D" id="3.40.630.10">
    <property type="entry name" value="Zn peptidases"/>
    <property type="match status" value="1"/>
</dbReference>
<keyword evidence="3" id="KW-1185">Reference proteome</keyword>
<feature type="domain" description="Peptidase M28" evidence="1">
    <location>
        <begin position="109"/>
        <end position="303"/>
    </location>
</feature>
<dbReference type="GO" id="GO:0008235">
    <property type="term" value="F:metalloexopeptidase activity"/>
    <property type="evidence" value="ECO:0007669"/>
    <property type="project" value="InterPro"/>
</dbReference>
<protein>
    <submittedName>
        <fullName evidence="2">Peptidase family M28</fullName>
    </submittedName>
</protein>
<dbReference type="GO" id="GO:0006508">
    <property type="term" value="P:proteolysis"/>
    <property type="evidence" value="ECO:0007669"/>
    <property type="project" value="InterPro"/>
</dbReference>
<reference evidence="2 3" key="1">
    <citation type="submission" date="2016-10" db="EMBL/GenBank/DDBJ databases">
        <authorList>
            <person name="de Groot N.N."/>
        </authorList>
    </citation>
    <scope>NUCLEOTIDE SEQUENCE [LARGE SCALE GENOMIC DNA]</scope>
    <source>
        <strain evidence="2 3">DSM 17794</strain>
    </source>
</reference>
<evidence type="ECO:0000313" key="3">
    <source>
        <dbReference type="Proteomes" id="UP000199153"/>
    </source>
</evidence>
<dbReference type="PANTHER" id="PTHR12147">
    <property type="entry name" value="METALLOPEPTIDASE M28 FAMILY MEMBER"/>
    <property type="match status" value="1"/>
</dbReference>
<sequence length="333" mass="37951">MRDFFIFSLMRKFLLFLGVIAGLTVFGCQGTAQTASPEKQTETEDTTEDPVESLLRYLASDELRGRETGTEGINLAASRIETIFQDHNVQPYYESYRDTFQVEDRIAYNVVGFVEGSDPVLKDEIIIIGAHYDHIGEGKEVNGDIIANGANDNAAGTVAVVELAKHFAEIRDNKRSLMFMLFSAEEKGLQGSKYAAEKLKKDGINPYTVLTFEMIGVPMEDKDYLAYLTGYETSNLAEKFNEYSEEEVLGYLPQAEEYRLFQRSDNFPFYKEFKIPAQTISTFDFTNYEYYHHVSDEAGNLDFVHMKDLIDKVKPGIYKMANTQEKEIKLNKE</sequence>
<dbReference type="STRING" id="287099.SAMN05660413_01893"/>
<proteinExistence type="predicted"/>
<dbReference type="Pfam" id="PF04389">
    <property type="entry name" value="Peptidase_M28"/>
    <property type="match status" value="1"/>
</dbReference>
<evidence type="ECO:0000259" key="1">
    <source>
        <dbReference type="Pfam" id="PF04389"/>
    </source>
</evidence>
<evidence type="ECO:0000313" key="2">
    <source>
        <dbReference type="EMBL" id="SFN61902.1"/>
    </source>
</evidence>
<dbReference type="EMBL" id="FOVL01000010">
    <property type="protein sequence ID" value="SFN61902.1"/>
    <property type="molecule type" value="Genomic_DNA"/>
</dbReference>
<accession>A0A1I5AHP7</accession>
<dbReference type="AlphaFoldDB" id="A0A1I5AHP7"/>
<dbReference type="SUPFAM" id="SSF53187">
    <property type="entry name" value="Zn-dependent exopeptidases"/>
    <property type="match status" value="1"/>
</dbReference>
<dbReference type="Proteomes" id="UP000199153">
    <property type="component" value="Unassembled WGS sequence"/>
</dbReference>
<gene>
    <name evidence="2" type="ORF">SAMN05660413_01893</name>
</gene>
<dbReference type="PROSITE" id="PS51257">
    <property type="entry name" value="PROKAR_LIPOPROTEIN"/>
    <property type="match status" value="1"/>
</dbReference>
<name>A0A1I5AHP7_9FLAO</name>
<organism evidence="2 3">
    <name type="scientific">Salegentibacter flavus</name>
    <dbReference type="NCBI Taxonomy" id="287099"/>
    <lineage>
        <taxon>Bacteria</taxon>
        <taxon>Pseudomonadati</taxon>
        <taxon>Bacteroidota</taxon>
        <taxon>Flavobacteriia</taxon>
        <taxon>Flavobacteriales</taxon>
        <taxon>Flavobacteriaceae</taxon>
        <taxon>Salegentibacter</taxon>
    </lineage>
</organism>
<dbReference type="PANTHER" id="PTHR12147:SF26">
    <property type="entry name" value="PEPTIDASE M28 DOMAIN-CONTAINING PROTEIN"/>
    <property type="match status" value="1"/>
</dbReference>
<dbReference type="InterPro" id="IPR045175">
    <property type="entry name" value="M28_fam"/>
</dbReference>